<gene>
    <name evidence="3" type="ORF">US86_C0001G0128</name>
</gene>
<dbReference type="Pfam" id="PF19830">
    <property type="entry name" value="DUF6311"/>
    <property type="match status" value="1"/>
</dbReference>
<reference evidence="3 4" key="1">
    <citation type="journal article" date="2015" name="Nature">
        <title>rRNA introns, odd ribosomes, and small enigmatic genomes across a large radiation of phyla.</title>
        <authorList>
            <person name="Brown C.T."/>
            <person name="Hug L.A."/>
            <person name="Thomas B.C."/>
            <person name="Sharon I."/>
            <person name="Castelle C.J."/>
            <person name="Singh A."/>
            <person name="Wilkins M.J."/>
            <person name="Williams K.H."/>
            <person name="Banfield J.F."/>
        </authorList>
    </citation>
    <scope>NUCLEOTIDE SEQUENCE [LARGE SCALE GENOMIC DNA]</scope>
</reference>
<feature type="transmembrane region" description="Helical" evidence="1">
    <location>
        <begin position="102"/>
        <end position="122"/>
    </location>
</feature>
<keyword evidence="1" id="KW-0812">Transmembrane</keyword>
<feature type="domain" description="DUF6311" evidence="2">
    <location>
        <begin position="64"/>
        <end position="424"/>
    </location>
</feature>
<dbReference type="AlphaFoldDB" id="A0A0G0MQL7"/>
<dbReference type="InterPro" id="IPR046278">
    <property type="entry name" value="DUF6311"/>
</dbReference>
<feature type="transmembrane region" description="Helical" evidence="1">
    <location>
        <begin position="385"/>
        <end position="404"/>
    </location>
</feature>
<dbReference type="EMBL" id="LBUP01000001">
    <property type="protein sequence ID" value="KKQ67201.1"/>
    <property type="molecule type" value="Genomic_DNA"/>
</dbReference>
<evidence type="ECO:0000256" key="1">
    <source>
        <dbReference type="SAM" id="Phobius"/>
    </source>
</evidence>
<evidence type="ECO:0000259" key="2">
    <source>
        <dbReference type="Pfam" id="PF19830"/>
    </source>
</evidence>
<name>A0A0G0MQL7_9BACT</name>
<feature type="transmembrane region" description="Helical" evidence="1">
    <location>
        <begin position="180"/>
        <end position="207"/>
    </location>
</feature>
<organism evidence="3 4">
    <name type="scientific">Candidatus Daviesbacteria bacterium GW2011_GWA2_38_24</name>
    <dbReference type="NCBI Taxonomy" id="1618422"/>
    <lineage>
        <taxon>Bacteria</taxon>
        <taxon>Candidatus Daviesiibacteriota</taxon>
    </lineage>
</organism>
<feature type="transmembrane region" description="Helical" evidence="1">
    <location>
        <begin position="76"/>
        <end position="96"/>
    </location>
</feature>
<keyword evidence="1" id="KW-0472">Membrane</keyword>
<sequence>MIKKEAVKDAIFLFGCFLLFLFVFRSIAFNLSTNLLDWFDYPYIVWVVSHNVEAFRSLRIDGFFDSNIFYPNKGTFLFSDMLMLPSFILFVLSYLTNNLINSFNLLFFISLVLNCVASLFFWKRFFQKRIYVYFATFLTAFSPYLFLSTSHFQLLSFWPFLFGLSFLFDKKITFRKMFFVGVLTGLQFITGVYLSIFMLFAIFIWFVLKLLYERTEEKLVRLRLIQVLIFGIAFLITAGFFASRYIQVKNAYNIKRDYGEYVLYSAHLTDYIFTSHYRSLLSTSATGEGWNRFNKHLVGESAGFPGVVILTLSFIGILGFKKDKKRLNLFFDLEFIKVYFLVLIISAFIFSLGPRLSVNGFYTGIPLPYHFVMKLVPIVEPVRAPARWMILLFLGLIYFAVVGLKKLMDRFPDNKLILVGIGVLFFVEIVPINKSTEAKNYYPKAYETIANKCQVKSSVLLEYPMTQFKKDANLLDNLSYRTQMMMASVRHRCDLVNGYHGYIPKDYEKYENELFAAIESEDESSFWEKIKEKNVRLVKLNENEIYLDRAERIKLWLLKKGKILYQDESFLVIEI</sequence>
<comment type="caution">
    <text evidence="3">The sequence shown here is derived from an EMBL/GenBank/DDBJ whole genome shotgun (WGS) entry which is preliminary data.</text>
</comment>
<accession>A0A0G0MQL7</accession>
<evidence type="ECO:0000313" key="3">
    <source>
        <dbReference type="EMBL" id="KKQ67201.1"/>
    </source>
</evidence>
<feature type="transmembrane region" description="Helical" evidence="1">
    <location>
        <begin position="416"/>
        <end position="433"/>
    </location>
</feature>
<keyword evidence="1" id="KW-1133">Transmembrane helix</keyword>
<protein>
    <recommendedName>
        <fullName evidence="2">DUF6311 domain-containing protein</fullName>
    </recommendedName>
</protein>
<feature type="transmembrane region" description="Helical" evidence="1">
    <location>
        <begin position="129"/>
        <end position="146"/>
    </location>
</feature>
<evidence type="ECO:0000313" key="4">
    <source>
        <dbReference type="Proteomes" id="UP000034235"/>
    </source>
</evidence>
<feature type="transmembrane region" description="Helical" evidence="1">
    <location>
        <begin position="338"/>
        <end position="365"/>
    </location>
</feature>
<proteinExistence type="predicted"/>
<dbReference type="Proteomes" id="UP000034235">
    <property type="component" value="Unassembled WGS sequence"/>
</dbReference>
<feature type="transmembrane region" description="Helical" evidence="1">
    <location>
        <begin position="227"/>
        <end position="246"/>
    </location>
</feature>
<feature type="transmembrane region" description="Helical" evidence="1">
    <location>
        <begin position="297"/>
        <end position="318"/>
    </location>
</feature>